<sequence length="109" mass="11847">MCNSSPFAVPKLTFCVPKANLLSIYFYTIDNQEVTNMILKGVFCGFIGLVLSGILGDGDARPTSLRLPVSERPSLCRIAIYSRLPTEKAMSLPLLRVLAWLSSYGGSAC</sequence>
<keyword evidence="3" id="KW-1185">Reference proteome</keyword>
<name>A0A133PZ16_9BACT</name>
<gene>
    <name evidence="2" type="ORF">HMPREF3226_02016</name>
</gene>
<evidence type="ECO:0000256" key="1">
    <source>
        <dbReference type="SAM" id="Phobius"/>
    </source>
</evidence>
<keyword evidence="1" id="KW-0812">Transmembrane</keyword>
<proteinExistence type="predicted"/>
<keyword evidence="1" id="KW-0472">Membrane</keyword>
<protein>
    <submittedName>
        <fullName evidence="2">Uncharacterized protein</fullName>
    </submittedName>
</protein>
<dbReference type="Proteomes" id="UP000070533">
    <property type="component" value="Unassembled WGS sequence"/>
</dbReference>
<evidence type="ECO:0000313" key="2">
    <source>
        <dbReference type="EMBL" id="KXA35538.1"/>
    </source>
</evidence>
<feature type="transmembrane region" description="Helical" evidence="1">
    <location>
        <begin position="37"/>
        <end position="56"/>
    </location>
</feature>
<organism evidence="2 3">
    <name type="scientific">Prevotella corporis</name>
    <dbReference type="NCBI Taxonomy" id="28128"/>
    <lineage>
        <taxon>Bacteria</taxon>
        <taxon>Pseudomonadati</taxon>
        <taxon>Bacteroidota</taxon>
        <taxon>Bacteroidia</taxon>
        <taxon>Bacteroidales</taxon>
        <taxon>Prevotellaceae</taxon>
        <taxon>Prevotella</taxon>
    </lineage>
</organism>
<dbReference type="AlphaFoldDB" id="A0A133PZ16"/>
<dbReference type="PATRIC" id="fig|28128.5.peg.2078"/>
<keyword evidence="1" id="KW-1133">Transmembrane helix</keyword>
<dbReference type="EMBL" id="LRQG01000181">
    <property type="protein sequence ID" value="KXA35538.1"/>
    <property type="molecule type" value="Genomic_DNA"/>
</dbReference>
<reference evidence="3" key="1">
    <citation type="submission" date="2016-01" db="EMBL/GenBank/DDBJ databases">
        <authorList>
            <person name="Mitreva M."/>
            <person name="Pepin K.H."/>
            <person name="Mihindukulasuriya K.A."/>
            <person name="Fulton R."/>
            <person name="Fronick C."/>
            <person name="O'Laughlin M."/>
            <person name="Miner T."/>
            <person name="Herter B."/>
            <person name="Rosa B.A."/>
            <person name="Cordes M."/>
            <person name="Tomlinson C."/>
            <person name="Wollam A."/>
            <person name="Palsikar V.B."/>
            <person name="Mardis E.R."/>
            <person name="Wilson R.K."/>
        </authorList>
    </citation>
    <scope>NUCLEOTIDE SEQUENCE [LARGE SCALE GENOMIC DNA]</scope>
    <source>
        <strain evidence="3">MJR7716</strain>
    </source>
</reference>
<comment type="caution">
    <text evidence="2">The sequence shown here is derived from an EMBL/GenBank/DDBJ whole genome shotgun (WGS) entry which is preliminary data.</text>
</comment>
<accession>A0A133PZ16</accession>
<evidence type="ECO:0000313" key="3">
    <source>
        <dbReference type="Proteomes" id="UP000070533"/>
    </source>
</evidence>